<feature type="domain" description="C2H2-type" evidence="6">
    <location>
        <begin position="14"/>
        <end position="39"/>
    </location>
</feature>
<evidence type="ECO:0000259" key="6">
    <source>
        <dbReference type="PROSITE" id="PS50157"/>
    </source>
</evidence>
<keyword evidence="2 4" id="KW-0863">Zinc-finger</keyword>
<dbReference type="InterPro" id="IPR036236">
    <property type="entry name" value="Znf_C2H2_sf"/>
</dbReference>
<dbReference type="GO" id="GO:0008270">
    <property type="term" value="F:zinc ion binding"/>
    <property type="evidence" value="ECO:0007669"/>
    <property type="project" value="UniProtKB-KW"/>
</dbReference>
<evidence type="ECO:0000256" key="2">
    <source>
        <dbReference type="ARBA" id="ARBA00022771"/>
    </source>
</evidence>
<evidence type="ECO:0000313" key="8">
    <source>
        <dbReference type="Proteomes" id="UP000469890"/>
    </source>
</evidence>
<dbReference type="SUPFAM" id="SSF57667">
    <property type="entry name" value="beta-beta-alpha zinc fingers"/>
    <property type="match status" value="1"/>
</dbReference>
<feature type="compositionally biased region" description="Low complexity" evidence="5">
    <location>
        <begin position="161"/>
        <end position="177"/>
    </location>
</feature>
<dbReference type="SMART" id="SM00355">
    <property type="entry name" value="ZnF_C2H2"/>
    <property type="match status" value="1"/>
</dbReference>
<feature type="region of interest" description="Disordered" evidence="5">
    <location>
        <begin position="48"/>
        <end position="73"/>
    </location>
</feature>
<feature type="region of interest" description="Disordered" evidence="5">
    <location>
        <begin position="124"/>
        <end position="148"/>
    </location>
</feature>
<feature type="region of interest" description="Disordered" evidence="5">
    <location>
        <begin position="158"/>
        <end position="177"/>
    </location>
</feature>
<feature type="compositionally biased region" description="Low complexity" evidence="5">
    <location>
        <begin position="263"/>
        <end position="281"/>
    </location>
</feature>
<feature type="compositionally biased region" description="Low complexity" evidence="5">
    <location>
        <begin position="207"/>
        <end position="248"/>
    </location>
</feature>
<keyword evidence="3" id="KW-0862">Zinc</keyword>
<dbReference type="Pfam" id="PF11223">
    <property type="entry name" value="DUF3020"/>
    <property type="match status" value="1"/>
</dbReference>
<reference evidence="7 8" key="1">
    <citation type="submission" date="2019-09" db="EMBL/GenBank/DDBJ databases">
        <authorList>
            <consortium name="DOE Joint Genome Institute"/>
            <person name="Mondo S.J."/>
            <person name="Navarro-Mendoza M.I."/>
            <person name="Perez-Arques C."/>
            <person name="Panchal S."/>
            <person name="Nicolas F.E."/>
            <person name="Ganguly P."/>
            <person name="Pangilinan J."/>
            <person name="Grigoriev I."/>
            <person name="Heitman J."/>
            <person name="Sanya K."/>
            <person name="Garre V."/>
        </authorList>
    </citation>
    <scope>NUCLEOTIDE SEQUENCE [LARGE SCALE GENOMIC DNA]</scope>
    <source>
        <strain evidence="7 8">MU402</strain>
    </source>
</reference>
<keyword evidence="1" id="KW-0479">Metal-binding</keyword>
<dbReference type="EMBL" id="JAAECE010000006">
    <property type="protein sequence ID" value="KAF1799299.1"/>
    <property type="molecule type" value="Genomic_DNA"/>
</dbReference>
<feature type="region of interest" description="Disordered" evidence="5">
    <location>
        <begin position="205"/>
        <end position="281"/>
    </location>
</feature>
<evidence type="ECO:0000256" key="4">
    <source>
        <dbReference type="PROSITE-ProRule" id="PRU00042"/>
    </source>
</evidence>
<evidence type="ECO:0000256" key="1">
    <source>
        <dbReference type="ARBA" id="ARBA00022723"/>
    </source>
</evidence>
<dbReference type="Pfam" id="PF00096">
    <property type="entry name" value="zf-C2H2"/>
    <property type="match status" value="1"/>
</dbReference>
<dbReference type="PROSITE" id="PS50157">
    <property type="entry name" value="ZINC_FINGER_C2H2_2"/>
    <property type="match status" value="1"/>
</dbReference>
<dbReference type="AlphaFoldDB" id="A0A8H4BC96"/>
<comment type="caution">
    <text evidence="7">The sequence shown here is derived from an EMBL/GenBank/DDBJ whole genome shotgun (WGS) entry which is preliminary data.</text>
</comment>
<evidence type="ECO:0000313" key="7">
    <source>
        <dbReference type="EMBL" id="KAF1799299.1"/>
    </source>
</evidence>
<dbReference type="InterPro" id="IPR013087">
    <property type="entry name" value="Znf_C2H2_type"/>
</dbReference>
<protein>
    <submittedName>
        <fullName evidence="7">C2H2-type zinc finger transcription factor</fullName>
    </submittedName>
</protein>
<evidence type="ECO:0000256" key="5">
    <source>
        <dbReference type="SAM" id="MobiDB-lite"/>
    </source>
</evidence>
<gene>
    <name evidence="7" type="ORF">FB192DRAFT_1386035</name>
</gene>
<proteinExistence type="predicted"/>
<sequence length="386" mass="42940">MLSLDDDQNAARIFACPQCPKIFATRSNLKRHMENPNIHNIPYVRSRDQKRWKGHSKKVVSKEETTESNNDRMRKWRAENREKNRQNDLRCRVYRLARQKYGDHDSAEKQAFVREEIARRLGRRMMMERRESNGSSSGGGWAPPLGMRDSLRLMSPVIHYSSSSPSSPTSPSSTASSTSDIIELPFYSAPQQKIELPSIDRFTRTNSWSSSPPDFSSASSSPVLPHLSPSLQRRTSSSSTSSVSSVTSDNQNNNKKRRRSSSHHSTTPVPTSKKQAMTASAVAQAPAAQFVKAEGKKAGEAAAAQDDFCVLPSMHAFLSYNASSSTSPAACTEQQQQQKQHQEHQEQCCIPTVTTKGGIKYVDSNKILDEFVGVVLNYVDNATVAQ</sequence>
<accession>A0A8H4BC96</accession>
<dbReference type="Proteomes" id="UP000469890">
    <property type="component" value="Unassembled WGS sequence"/>
</dbReference>
<dbReference type="Gene3D" id="3.30.160.60">
    <property type="entry name" value="Classic Zinc Finger"/>
    <property type="match status" value="1"/>
</dbReference>
<dbReference type="InterPro" id="IPR021386">
    <property type="entry name" value="SPP41_DUF3020"/>
</dbReference>
<feature type="compositionally biased region" description="Basic and acidic residues" evidence="5">
    <location>
        <begin position="60"/>
        <end position="73"/>
    </location>
</feature>
<organism evidence="7 8">
    <name type="scientific">Mucor circinelloides f. lusitanicus</name>
    <name type="common">Mucor racemosus var. lusitanicus</name>
    <dbReference type="NCBI Taxonomy" id="29924"/>
    <lineage>
        <taxon>Eukaryota</taxon>
        <taxon>Fungi</taxon>
        <taxon>Fungi incertae sedis</taxon>
        <taxon>Mucoromycota</taxon>
        <taxon>Mucoromycotina</taxon>
        <taxon>Mucoromycetes</taxon>
        <taxon>Mucorales</taxon>
        <taxon>Mucorineae</taxon>
        <taxon>Mucoraceae</taxon>
        <taxon>Mucor</taxon>
    </lineage>
</organism>
<dbReference type="FunFam" id="3.30.160.60:FF:000446">
    <property type="entry name" value="Zinc finger protein"/>
    <property type="match status" value="1"/>
</dbReference>
<evidence type="ECO:0000256" key="3">
    <source>
        <dbReference type="ARBA" id="ARBA00022833"/>
    </source>
</evidence>
<name>A0A8H4BC96_MUCCL</name>